<dbReference type="GO" id="GO:0003677">
    <property type="term" value="F:DNA binding"/>
    <property type="evidence" value="ECO:0007669"/>
    <property type="project" value="UniProtKB-KW"/>
</dbReference>
<dbReference type="PROSITE" id="PS50931">
    <property type="entry name" value="HTH_LYSR"/>
    <property type="match status" value="1"/>
</dbReference>
<comment type="similarity">
    <text evidence="1">Belongs to the LysR transcriptional regulatory family.</text>
</comment>
<feature type="region of interest" description="Disordered" evidence="6">
    <location>
        <begin position="303"/>
        <end position="339"/>
    </location>
</feature>
<dbReference type="AlphaFoldDB" id="M0QS67"/>
<dbReference type="InterPro" id="IPR005119">
    <property type="entry name" value="LysR_subst-bd"/>
</dbReference>
<dbReference type="SUPFAM" id="SSF53850">
    <property type="entry name" value="Periplasmic binding protein-like II"/>
    <property type="match status" value="1"/>
</dbReference>
<dbReference type="InterPro" id="IPR036390">
    <property type="entry name" value="WH_DNA-bd_sf"/>
</dbReference>
<proteinExistence type="inferred from homology"/>
<dbReference type="OrthoDB" id="4131546at2"/>
<dbReference type="Gene3D" id="3.40.190.10">
    <property type="entry name" value="Periplasmic binding protein-like II"/>
    <property type="match status" value="2"/>
</dbReference>
<evidence type="ECO:0000256" key="3">
    <source>
        <dbReference type="ARBA" id="ARBA00023125"/>
    </source>
</evidence>
<dbReference type="PANTHER" id="PTHR30346:SF29">
    <property type="entry name" value="LYSR SUBSTRATE-BINDING"/>
    <property type="match status" value="1"/>
</dbReference>
<evidence type="ECO:0000256" key="1">
    <source>
        <dbReference type="ARBA" id="ARBA00009437"/>
    </source>
</evidence>
<organism evidence="8 9">
    <name type="scientific">Gordonia soli NBRC 108243</name>
    <dbReference type="NCBI Taxonomy" id="1223545"/>
    <lineage>
        <taxon>Bacteria</taxon>
        <taxon>Bacillati</taxon>
        <taxon>Actinomycetota</taxon>
        <taxon>Actinomycetes</taxon>
        <taxon>Mycobacteriales</taxon>
        <taxon>Gordoniaceae</taxon>
        <taxon>Gordonia</taxon>
    </lineage>
</organism>
<protein>
    <submittedName>
        <fullName evidence="8">Putative LysR family transcriptional regulator</fullName>
    </submittedName>
</protein>
<dbReference type="eggNOG" id="COG0583">
    <property type="taxonomic scope" value="Bacteria"/>
</dbReference>
<dbReference type="EMBL" id="BANX01000043">
    <property type="protein sequence ID" value="GAC70917.1"/>
    <property type="molecule type" value="Genomic_DNA"/>
</dbReference>
<dbReference type="Gene3D" id="1.10.10.10">
    <property type="entry name" value="Winged helix-like DNA-binding domain superfamily/Winged helix DNA-binding domain"/>
    <property type="match status" value="1"/>
</dbReference>
<dbReference type="GO" id="GO:0032993">
    <property type="term" value="C:protein-DNA complex"/>
    <property type="evidence" value="ECO:0007669"/>
    <property type="project" value="TreeGrafter"/>
</dbReference>
<evidence type="ECO:0000313" key="9">
    <source>
        <dbReference type="Proteomes" id="UP000011666"/>
    </source>
</evidence>
<keyword evidence="4" id="KW-0010">Activator</keyword>
<dbReference type="InterPro" id="IPR000847">
    <property type="entry name" value="LysR_HTH_N"/>
</dbReference>
<dbReference type="STRING" id="1223545.GS4_43_00440"/>
<dbReference type="Pfam" id="PF00126">
    <property type="entry name" value="HTH_1"/>
    <property type="match status" value="1"/>
</dbReference>
<evidence type="ECO:0000259" key="7">
    <source>
        <dbReference type="PROSITE" id="PS50931"/>
    </source>
</evidence>
<gene>
    <name evidence="8" type="ORF">GS4_43_00440</name>
</gene>
<evidence type="ECO:0000256" key="6">
    <source>
        <dbReference type="SAM" id="MobiDB-lite"/>
    </source>
</evidence>
<keyword evidence="2" id="KW-0805">Transcription regulation</keyword>
<dbReference type="PANTHER" id="PTHR30346">
    <property type="entry name" value="TRANSCRIPTIONAL DUAL REGULATOR HCAR-RELATED"/>
    <property type="match status" value="1"/>
</dbReference>
<evidence type="ECO:0000313" key="8">
    <source>
        <dbReference type="EMBL" id="GAC70917.1"/>
    </source>
</evidence>
<comment type="caution">
    <text evidence="8">The sequence shown here is derived from an EMBL/GenBank/DDBJ whole genome shotgun (WGS) entry which is preliminary data.</text>
</comment>
<dbReference type="GO" id="GO:0003700">
    <property type="term" value="F:DNA-binding transcription factor activity"/>
    <property type="evidence" value="ECO:0007669"/>
    <property type="project" value="InterPro"/>
</dbReference>
<dbReference type="SUPFAM" id="SSF46785">
    <property type="entry name" value="Winged helix' DNA-binding domain"/>
    <property type="match status" value="1"/>
</dbReference>
<dbReference type="RefSeq" id="WP_007625377.1">
    <property type="nucleotide sequence ID" value="NZ_BANX01000043.1"/>
</dbReference>
<keyword evidence="5" id="KW-0804">Transcription</keyword>
<keyword evidence="9" id="KW-1185">Reference proteome</keyword>
<dbReference type="InterPro" id="IPR036388">
    <property type="entry name" value="WH-like_DNA-bd_sf"/>
</dbReference>
<name>M0QS67_9ACTN</name>
<accession>M0QS67</accession>
<dbReference type="Proteomes" id="UP000011666">
    <property type="component" value="Unassembled WGS sequence"/>
</dbReference>
<keyword evidence="3" id="KW-0238">DNA-binding</keyword>
<feature type="domain" description="HTH lysR-type" evidence="7">
    <location>
        <begin position="3"/>
        <end position="60"/>
    </location>
</feature>
<evidence type="ECO:0000256" key="5">
    <source>
        <dbReference type="ARBA" id="ARBA00023163"/>
    </source>
</evidence>
<evidence type="ECO:0000256" key="2">
    <source>
        <dbReference type="ARBA" id="ARBA00023015"/>
    </source>
</evidence>
<reference evidence="8 9" key="1">
    <citation type="submission" date="2013-01" db="EMBL/GenBank/DDBJ databases">
        <title>Whole genome shotgun sequence of Gordonia soli NBRC 108243.</title>
        <authorList>
            <person name="Isaki-Nakamura S."/>
            <person name="Hosoyama A."/>
            <person name="Tsuchikane K."/>
            <person name="Ando Y."/>
            <person name="Baba S."/>
            <person name="Ohji S."/>
            <person name="Hamada M."/>
            <person name="Tamura T."/>
            <person name="Yamazoe A."/>
            <person name="Yamazaki S."/>
            <person name="Fujita N."/>
        </authorList>
    </citation>
    <scope>NUCLEOTIDE SEQUENCE [LARGE SCALE GENOMIC DNA]</scope>
    <source>
        <strain evidence="8 9">NBRC 108243</strain>
    </source>
</reference>
<evidence type="ECO:0000256" key="4">
    <source>
        <dbReference type="ARBA" id="ARBA00023159"/>
    </source>
</evidence>
<sequence>MRVDPSRLRYLLAVARAGGVLAAADELRVTPSAVSQQLSRLARETGHTLLIRTPEGSVLTPEGLALAEAAQEIERTLSAVQSRLEHGEAELTGPVRIGGFQSFLSVIVAPMLPEWRTALPEVDFRIIESYQDNLMRALRSGELDIAVFELDTDEESSPMPRGMVEQPLLDDPWKLVIPAGTLYSDLSDLVRQNLPLLGELPVAAGTRAAARLRTVLGSDQMTVHAYYTIQTALALIAAGEGMAVMPELALRWVTHAGVETLDVPGLGTRRVVLRSLPKNDRAERVLGVVGGMLRDAISRRALAETPNVSGTHSPGASVHEHRSPVGQSDGRMPESHSKS</sequence>
<dbReference type="Pfam" id="PF03466">
    <property type="entry name" value="LysR_substrate"/>
    <property type="match status" value="1"/>
</dbReference>